<evidence type="ECO:0008006" key="3">
    <source>
        <dbReference type="Google" id="ProtNLM"/>
    </source>
</evidence>
<dbReference type="AlphaFoldDB" id="A0A517P784"/>
<evidence type="ECO:0000313" key="1">
    <source>
        <dbReference type="EMBL" id="QDT15249.1"/>
    </source>
</evidence>
<organism evidence="1 2">
    <name type="scientific">Alienimonas californiensis</name>
    <dbReference type="NCBI Taxonomy" id="2527989"/>
    <lineage>
        <taxon>Bacteria</taxon>
        <taxon>Pseudomonadati</taxon>
        <taxon>Planctomycetota</taxon>
        <taxon>Planctomycetia</taxon>
        <taxon>Planctomycetales</taxon>
        <taxon>Planctomycetaceae</taxon>
        <taxon>Alienimonas</taxon>
    </lineage>
</organism>
<accession>A0A517P784</accession>
<dbReference type="SUPFAM" id="SSF54001">
    <property type="entry name" value="Cysteine proteinases"/>
    <property type="match status" value="1"/>
</dbReference>
<evidence type="ECO:0000313" key="2">
    <source>
        <dbReference type="Proteomes" id="UP000318741"/>
    </source>
</evidence>
<protein>
    <recommendedName>
        <fullName evidence="3">Papain family cysteine protease</fullName>
    </recommendedName>
</protein>
<dbReference type="KEGG" id="acaf:CA12_13320"/>
<dbReference type="Gene3D" id="3.90.70.10">
    <property type="entry name" value="Cysteine proteinases"/>
    <property type="match status" value="1"/>
</dbReference>
<dbReference type="OrthoDB" id="241975at2"/>
<reference evidence="1 2" key="1">
    <citation type="submission" date="2019-02" db="EMBL/GenBank/DDBJ databases">
        <title>Deep-cultivation of Planctomycetes and their phenomic and genomic characterization uncovers novel biology.</title>
        <authorList>
            <person name="Wiegand S."/>
            <person name="Jogler M."/>
            <person name="Boedeker C."/>
            <person name="Pinto D."/>
            <person name="Vollmers J."/>
            <person name="Rivas-Marin E."/>
            <person name="Kohn T."/>
            <person name="Peeters S.H."/>
            <person name="Heuer A."/>
            <person name="Rast P."/>
            <person name="Oberbeckmann S."/>
            <person name="Bunk B."/>
            <person name="Jeske O."/>
            <person name="Meyerdierks A."/>
            <person name="Storesund J.E."/>
            <person name="Kallscheuer N."/>
            <person name="Luecker S."/>
            <person name="Lage O.M."/>
            <person name="Pohl T."/>
            <person name="Merkel B.J."/>
            <person name="Hornburger P."/>
            <person name="Mueller R.-W."/>
            <person name="Bruemmer F."/>
            <person name="Labrenz M."/>
            <person name="Spormann A.M."/>
            <person name="Op den Camp H."/>
            <person name="Overmann J."/>
            <person name="Amann R."/>
            <person name="Jetten M.S.M."/>
            <person name="Mascher T."/>
            <person name="Medema M.H."/>
            <person name="Devos D.P."/>
            <person name="Kaster A.-K."/>
            <person name="Ovreas L."/>
            <person name="Rohde M."/>
            <person name="Galperin M.Y."/>
            <person name="Jogler C."/>
        </authorList>
    </citation>
    <scope>NUCLEOTIDE SEQUENCE [LARGE SCALE GENOMIC DNA]</scope>
    <source>
        <strain evidence="1 2">CA12</strain>
    </source>
</reference>
<name>A0A517P784_9PLAN</name>
<gene>
    <name evidence="1" type="ORF">CA12_13320</name>
</gene>
<proteinExistence type="predicted"/>
<keyword evidence="2" id="KW-1185">Reference proteome</keyword>
<sequence length="327" mass="34451">MSAASAKNSARQITPPAARFGWVGRDAAERAFDALQQSPAPLETFPLANLSAALPARVANGGVRLWDLVRKVRGSDTPNVPQQTGDCVSFGAKNAVEYLQCAEIAAGESEGFQPVFPPFLYATGRVLAGEGRLRGRAGSLGSWQAAALKEYGVLRTDAPGVPPYSRSVADAWGDGRTVRSDDGPSGFRDFLGLAADHPVGAAARVWSWDEVVSAVANGSPVTVASNAGFTMSAGSGGYHERQGRWPHQMCVVGVCDDPARPWAALLNSWGDAHGRLTDWATGEPWPAGTLRIRREALEGMLAGGEAYALAAFAGFPPRRHDWGGLLG</sequence>
<dbReference type="Proteomes" id="UP000318741">
    <property type="component" value="Chromosome"/>
</dbReference>
<dbReference type="EMBL" id="CP036265">
    <property type="protein sequence ID" value="QDT15249.1"/>
    <property type="molecule type" value="Genomic_DNA"/>
</dbReference>
<dbReference type="RefSeq" id="WP_145358062.1">
    <property type="nucleotide sequence ID" value="NZ_CP036265.1"/>
</dbReference>
<dbReference type="InterPro" id="IPR038765">
    <property type="entry name" value="Papain-like_cys_pep_sf"/>
</dbReference>